<keyword evidence="1" id="KW-0863">Zinc-finger</keyword>
<evidence type="ECO:0000256" key="2">
    <source>
        <dbReference type="SAM" id="MobiDB-lite"/>
    </source>
</evidence>
<gene>
    <name evidence="4" type="ORF">FOL47_002503</name>
</gene>
<evidence type="ECO:0000313" key="4">
    <source>
        <dbReference type="EMBL" id="KAF4677264.1"/>
    </source>
</evidence>
<evidence type="ECO:0000313" key="5">
    <source>
        <dbReference type="Proteomes" id="UP000591131"/>
    </source>
</evidence>
<feature type="zinc finger region" description="C3H1-type" evidence="1">
    <location>
        <begin position="36"/>
        <end position="62"/>
    </location>
</feature>
<dbReference type="OrthoDB" id="444287at2759"/>
<feature type="compositionally biased region" description="Low complexity" evidence="2">
    <location>
        <begin position="85"/>
        <end position="98"/>
    </location>
</feature>
<feature type="compositionally biased region" description="Polar residues" evidence="2">
    <location>
        <begin position="155"/>
        <end position="166"/>
    </location>
</feature>
<evidence type="ECO:0000259" key="3">
    <source>
        <dbReference type="PROSITE" id="PS50103"/>
    </source>
</evidence>
<organism evidence="4 5">
    <name type="scientific">Perkinsus chesapeaki</name>
    <name type="common">Clam parasite</name>
    <name type="synonym">Perkinsus andrewsi</name>
    <dbReference type="NCBI Taxonomy" id="330153"/>
    <lineage>
        <taxon>Eukaryota</taxon>
        <taxon>Sar</taxon>
        <taxon>Alveolata</taxon>
        <taxon>Perkinsozoa</taxon>
        <taxon>Perkinsea</taxon>
        <taxon>Perkinsida</taxon>
        <taxon>Perkinsidae</taxon>
        <taxon>Perkinsus</taxon>
    </lineage>
</organism>
<comment type="caution">
    <text evidence="4">The sequence shown here is derived from an EMBL/GenBank/DDBJ whole genome shotgun (WGS) entry which is preliminary data.</text>
</comment>
<feature type="region of interest" description="Disordered" evidence="2">
    <location>
        <begin position="1"/>
        <end position="34"/>
    </location>
</feature>
<keyword evidence="1" id="KW-0479">Metal-binding</keyword>
<accession>A0A7J6N0X1</accession>
<evidence type="ECO:0000256" key="1">
    <source>
        <dbReference type="PROSITE-ProRule" id="PRU00723"/>
    </source>
</evidence>
<dbReference type="GO" id="GO:0008270">
    <property type="term" value="F:zinc ion binding"/>
    <property type="evidence" value="ECO:0007669"/>
    <property type="project" value="UniProtKB-KW"/>
</dbReference>
<feature type="region of interest" description="Disordered" evidence="2">
    <location>
        <begin position="85"/>
        <end position="120"/>
    </location>
</feature>
<sequence length="222" mass="24641">MSLKNLKHQRGPWPRRRWRNDRDNPPSPSKTDASVPCRPICEYFKNDRCRMGLACRFAHTLKEYYHPEIVDERRAKAEAEVALSDAKSADAADADVPSGDGGSESSGLSPKLLSPWQSAQDSTTLPASLKTFVSSPTIGHPEDSQSARSSPSCSRTDLSDTPRSVSSCERPRSWSCVSTSVISPFPICAAPRRNTWWSLYQSSLEGYTLEQLRAAEPAFYED</sequence>
<dbReference type="PROSITE" id="PS50103">
    <property type="entry name" value="ZF_C3H1"/>
    <property type="match status" value="1"/>
</dbReference>
<keyword evidence="1" id="KW-0862">Zinc</keyword>
<dbReference type="AlphaFoldDB" id="A0A7J6N0X1"/>
<keyword evidence="5" id="KW-1185">Reference proteome</keyword>
<reference evidence="4 5" key="1">
    <citation type="submission" date="2020-04" db="EMBL/GenBank/DDBJ databases">
        <title>Perkinsus chesapeaki whole genome sequence.</title>
        <authorList>
            <person name="Bogema D.R."/>
        </authorList>
    </citation>
    <scope>NUCLEOTIDE SEQUENCE [LARGE SCALE GENOMIC DNA]</scope>
    <source>
        <strain evidence="4">ATCC PRA-425</strain>
    </source>
</reference>
<feature type="region of interest" description="Disordered" evidence="2">
    <location>
        <begin position="133"/>
        <end position="166"/>
    </location>
</feature>
<feature type="compositionally biased region" description="Basic residues" evidence="2">
    <location>
        <begin position="1"/>
        <end position="19"/>
    </location>
</feature>
<dbReference type="InterPro" id="IPR000571">
    <property type="entry name" value="Znf_CCCH"/>
</dbReference>
<protein>
    <recommendedName>
        <fullName evidence="3">C3H1-type domain-containing protein</fullName>
    </recommendedName>
</protein>
<proteinExistence type="predicted"/>
<feature type="domain" description="C3H1-type" evidence="3">
    <location>
        <begin position="36"/>
        <end position="62"/>
    </location>
</feature>
<name>A0A7J6N0X1_PERCH</name>
<dbReference type="EMBL" id="JAAPAO010000017">
    <property type="protein sequence ID" value="KAF4677264.1"/>
    <property type="molecule type" value="Genomic_DNA"/>
</dbReference>
<dbReference type="Proteomes" id="UP000591131">
    <property type="component" value="Unassembled WGS sequence"/>
</dbReference>